<dbReference type="NCBIfam" id="TIGR03807">
    <property type="entry name" value="RR_fam_repeat"/>
    <property type="match status" value="1"/>
</dbReference>
<feature type="domain" description="Right handed beta helix" evidence="2">
    <location>
        <begin position="337"/>
        <end position="463"/>
    </location>
</feature>
<dbReference type="InterPro" id="IPR011050">
    <property type="entry name" value="Pectin_lyase_fold/virulence"/>
</dbReference>
<dbReference type="InterPro" id="IPR039448">
    <property type="entry name" value="Beta_helix"/>
</dbReference>
<dbReference type="EMBL" id="WLZY01000010">
    <property type="protein sequence ID" value="NDL60081.1"/>
    <property type="molecule type" value="Genomic_DNA"/>
</dbReference>
<feature type="compositionally biased region" description="Polar residues" evidence="1">
    <location>
        <begin position="505"/>
        <end position="515"/>
    </location>
</feature>
<dbReference type="InterPro" id="IPR022444">
    <property type="entry name" value="Cofactor-bd_rpt"/>
</dbReference>
<dbReference type="InterPro" id="IPR012334">
    <property type="entry name" value="Pectin_lyas_fold"/>
</dbReference>
<dbReference type="RefSeq" id="WP_162452801.1">
    <property type="nucleotide sequence ID" value="NZ_WLZY01000010.1"/>
</dbReference>
<dbReference type="InterPro" id="IPR006311">
    <property type="entry name" value="TAT_signal"/>
</dbReference>
<dbReference type="Pfam" id="PF13229">
    <property type="entry name" value="Beta_helix"/>
    <property type="match status" value="1"/>
</dbReference>
<organism evidence="3 4">
    <name type="scientific">Phytoactinopolyspora mesophila</name>
    <dbReference type="NCBI Taxonomy" id="2650750"/>
    <lineage>
        <taxon>Bacteria</taxon>
        <taxon>Bacillati</taxon>
        <taxon>Actinomycetota</taxon>
        <taxon>Actinomycetes</taxon>
        <taxon>Jiangellales</taxon>
        <taxon>Jiangellaceae</taxon>
        <taxon>Phytoactinopolyspora</taxon>
    </lineage>
</organism>
<dbReference type="Proteomes" id="UP000460435">
    <property type="component" value="Unassembled WGS sequence"/>
</dbReference>
<dbReference type="PROSITE" id="PS51318">
    <property type="entry name" value="TAT"/>
    <property type="match status" value="1"/>
</dbReference>
<keyword evidence="4" id="KW-1185">Reference proteome</keyword>
<evidence type="ECO:0000313" key="4">
    <source>
        <dbReference type="Proteomes" id="UP000460435"/>
    </source>
</evidence>
<accession>A0A7K3M9R1</accession>
<comment type="caution">
    <text evidence="3">The sequence shown here is derived from an EMBL/GenBank/DDBJ whole genome shotgun (WGS) entry which is preliminary data.</text>
</comment>
<evidence type="ECO:0000259" key="2">
    <source>
        <dbReference type="Pfam" id="PF13229"/>
    </source>
</evidence>
<protein>
    <recommendedName>
        <fullName evidence="2">Right handed beta helix domain-containing protein</fullName>
    </recommendedName>
</protein>
<name>A0A7K3M9R1_9ACTN</name>
<dbReference type="SMART" id="SM00710">
    <property type="entry name" value="PbH1"/>
    <property type="match status" value="7"/>
</dbReference>
<sequence length="515" mass="54137">MWRSSLVSSRQSGAQPSRRSLLSGALIGGGGLAAGSILGASPAAAAPPNWKRFGVDHPGGDPDETSIQAALNNARDAGGGHVNVGPGTWRIHNEHLRIYANTRLTLSPGTVLLRTGALTAMLSNGPRDGSDTTTTGYDGPGNIIVEGGTWDFNAREVPRPGWGLVFGHAANIVLQHMEILDVSEWHAVEYNAVFNGVIDSCTAIGSIERPSAAWNQEALSIDLAWPGLQPFGAADYTQSKMIRITNNYCSGWPTFAGDHSGYTNSSHEQFIIANNTMRDLSYWGVSLRNVNRAVITGNTMNDVGGGIWVRPHDDPNYDNHRANTGIVVSDNVVDTTTRDEGIRVRGIVDDVLGDGRIYGSSVTGNVVRNAERTGIVVRWAPEAQVSNNTVLGAKVYGIEVLNSPASVVGSNYVRDLDQDGIAVTGGESHQVTGNSVANAARSGGDGAGIRFNGVSAANVQGNKVTSVSPRPAHAISSDAASADIFYPNNDVRGGYDTTPFDLQGSGHSDTAGNAT</sequence>
<dbReference type="InterPro" id="IPR006626">
    <property type="entry name" value="PbH1"/>
</dbReference>
<dbReference type="Gene3D" id="2.160.20.10">
    <property type="entry name" value="Single-stranded right-handed beta-helix, Pectin lyase-like"/>
    <property type="match status" value="1"/>
</dbReference>
<dbReference type="SUPFAM" id="SSF51126">
    <property type="entry name" value="Pectin lyase-like"/>
    <property type="match status" value="2"/>
</dbReference>
<evidence type="ECO:0000256" key="1">
    <source>
        <dbReference type="SAM" id="MobiDB-lite"/>
    </source>
</evidence>
<dbReference type="AlphaFoldDB" id="A0A7K3M9R1"/>
<evidence type="ECO:0000313" key="3">
    <source>
        <dbReference type="EMBL" id="NDL60081.1"/>
    </source>
</evidence>
<proteinExistence type="predicted"/>
<reference evidence="3 4" key="1">
    <citation type="submission" date="2019-11" db="EMBL/GenBank/DDBJ databases">
        <authorList>
            <person name="Li X.-J."/>
            <person name="Feng X.-M."/>
        </authorList>
    </citation>
    <scope>NUCLEOTIDE SEQUENCE [LARGE SCALE GENOMIC DNA]</scope>
    <source>
        <strain evidence="3 4">XMNu-373</strain>
    </source>
</reference>
<feature type="region of interest" description="Disordered" evidence="1">
    <location>
        <begin position="496"/>
        <end position="515"/>
    </location>
</feature>
<gene>
    <name evidence="3" type="ORF">F7O44_23695</name>
</gene>